<sequence>MEDNVQSVCFTLVSFTTDGATNVSMNGRLFNDEEGWVRFSESFQIPNAETFNGSAEWLKDTLIALVERY</sequence>
<dbReference type="EMBL" id="LN853953">
    <property type="protein sequence ID" value="CRY97174.1"/>
    <property type="molecule type" value="Genomic_DNA"/>
</dbReference>
<reference evidence="1" key="2">
    <citation type="submission" date="2015-07" db="EMBL/GenBank/DDBJ databases">
        <title>Plasmids, circular viruses and viroids from rat gut.</title>
        <authorList>
            <person name="Jorgensen T.J."/>
            <person name="Hansen M.A."/>
            <person name="Xu Z."/>
            <person name="Tabak M.A."/>
            <person name="Sorensen S.J."/>
            <person name="Hansen L.H."/>
        </authorList>
    </citation>
    <scope>NUCLEOTIDE SEQUENCE</scope>
    <source>
        <strain evidence="1">RGFK1403</strain>
    </source>
</reference>
<reference evidence="1" key="1">
    <citation type="submission" date="2015-06" db="EMBL/GenBank/DDBJ databases">
        <authorList>
            <person name="Joergensen T."/>
        </authorList>
    </citation>
    <scope>NUCLEOTIDE SEQUENCE</scope>
    <source>
        <strain evidence="1">RGFK1403</strain>
    </source>
</reference>
<name>A0A0H5Q6W5_9ZZZZ</name>
<protein>
    <submittedName>
        <fullName evidence="1">Uncharacterized protein</fullName>
    </submittedName>
</protein>
<organism evidence="1">
    <name type="scientific">uncultured prokaryote</name>
    <dbReference type="NCBI Taxonomy" id="198431"/>
    <lineage>
        <taxon>unclassified sequences</taxon>
        <taxon>environmental samples</taxon>
    </lineage>
</organism>
<evidence type="ECO:0000313" key="1">
    <source>
        <dbReference type="EMBL" id="CRY97174.1"/>
    </source>
</evidence>
<proteinExistence type="predicted"/>
<dbReference type="AlphaFoldDB" id="A0A0H5Q6W5"/>
<accession>A0A0H5Q6W5</accession>